<reference evidence="1 2" key="2">
    <citation type="journal article" date="2009" name="PLoS ONE">
        <title>An integrated genetic and cytogenetic map of the cucumber genome.</title>
        <authorList>
            <person name="Ren Y."/>
            <person name="Zhang Z."/>
            <person name="Liu J."/>
            <person name="Staub J.E."/>
            <person name="Han Y."/>
            <person name="Cheng Z."/>
            <person name="Li X."/>
            <person name="Lu J."/>
            <person name="Miao H."/>
            <person name="Kang H."/>
            <person name="Xie B."/>
            <person name="Gu X."/>
            <person name="Wang X."/>
            <person name="Du Y."/>
            <person name="Jin W."/>
            <person name="Huang S."/>
        </authorList>
    </citation>
    <scope>NUCLEOTIDE SEQUENCE [LARGE SCALE GENOMIC DNA]</scope>
    <source>
        <strain evidence="2">cv. 9930</strain>
    </source>
</reference>
<name>A0A0A0KR16_CUCSA</name>
<gene>
    <name evidence="1" type="ORF">Csa_5G157300</name>
</gene>
<reference evidence="1 2" key="3">
    <citation type="journal article" date="2010" name="BMC Genomics">
        <title>Transcriptome sequencing and comparative analysis of cucumber flowers with different sex types.</title>
        <authorList>
            <person name="Guo S."/>
            <person name="Zheng Y."/>
            <person name="Joung J.G."/>
            <person name="Liu S."/>
            <person name="Zhang Z."/>
            <person name="Crasta O.R."/>
            <person name="Sobral B.W."/>
            <person name="Xu Y."/>
            <person name="Huang S."/>
            <person name="Fei Z."/>
        </authorList>
    </citation>
    <scope>NUCLEOTIDE SEQUENCE [LARGE SCALE GENOMIC DNA]</scope>
    <source>
        <strain evidence="2">cv. 9930</strain>
    </source>
</reference>
<evidence type="ECO:0000313" key="2">
    <source>
        <dbReference type="Proteomes" id="UP000029981"/>
    </source>
</evidence>
<accession>A0A0A0KR16</accession>
<protein>
    <submittedName>
        <fullName evidence="1">Uncharacterized protein</fullName>
    </submittedName>
</protein>
<dbReference type="AlphaFoldDB" id="A0A0A0KR16"/>
<sequence length="65" mass="7477">MKGLKAERGRRRSIVVHRSLLVVTLDACELPSAPRRPSLLCFSHCRRHPPLRFYCCPHPLLARSD</sequence>
<proteinExistence type="predicted"/>
<dbReference type="EMBL" id="CM002926">
    <property type="protein sequence ID" value="KGN50171.1"/>
    <property type="molecule type" value="Genomic_DNA"/>
</dbReference>
<dbReference type="Gramene" id="KGN50171">
    <property type="protein sequence ID" value="KGN50171"/>
    <property type="gene ID" value="Csa_5G157300"/>
</dbReference>
<organism evidence="1 2">
    <name type="scientific">Cucumis sativus</name>
    <name type="common">Cucumber</name>
    <dbReference type="NCBI Taxonomy" id="3659"/>
    <lineage>
        <taxon>Eukaryota</taxon>
        <taxon>Viridiplantae</taxon>
        <taxon>Streptophyta</taxon>
        <taxon>Embryophyta</taxon>
        <taxon>Tracheophyta</taxon>
        <taxon>Spermatophyta</taxon>
        <taxon>Magnoliopsida</taxon>
        <taxon>eudicotyledons</taxon>
        <taxon>Gunneridae</taxon>
        <taxon>Pentapetalae</taxon>
        <taxon>rosids</taxon>
        <taxon>fabids</taxon>
        <taxon>Cucurbitales</taxon>
        <taxon>Cucurbitaceae</taxon>
        <taxon>Benincaseae</taxon>
        <taxon>Cucumis</taxon>
    </lineage>
</organism>
<keyword evidence="2" id="KW-1185">Reference proteome</keyword>
<evidence type="ECO:0000313" key="1">
    <source>
        <dbReference type="EMBL" id="KGN50171.1"/>
    </source>
</evidence>
<reference evidence="1 2" key="4">
    <citation type="journal article" date="2011" name="BMC Genomics">
        <title>RNA-Seq improves annotation of protein-coding genes in the cucumber genome.</title>
        <authorList>
            <person name="Li Z."/>
            <person name="Zhang Z."/>
            <person name="Yan P."/>
            <person name="Huang S."/>
            <person name="Fei Z."/>
            <person name="Lin K."/>
        </authorList>
    </citation>
    <scope>NUCLEOTIDE SEQUENCE [LARGE SCALE GENOMIC DNA]</scope>
    <source>
        <strain evidence="2">cv. 9930</strain>
    </source>
</reference>
<reference evidence="1 2" key="1">
    <citation type="journal article" date="2009" name="Nat. Genet.">
        <title>The genome of the cucumber, Cucumis sativus L.</title>
        <authorList>
            <person name="Huang S."/>
            <person name="Li R."/>
            <person name="Zhang Z."/>
            <person name="Li L."/>
            <person name="Gu X."/>
            <person name="Fan W."/>
            <person name="Lucas W.J."/>
            <person name="Wang X."/>
            <person name="Xie B."/>
            <person name="Ni P."/>
            <person name="Ren Y."/>
            <person name="Zhu H."/>
            <person name="Li J."/>
            <person name="Lin K."/>
            <person name="Jin W."/>
            <person name="Fei Z."/>
            <person name="Li G."/>
            <person name="Staub J."/>
            <person name="Kilian A."/>
            <person name="van der Vossen E.A."/>
            <person name="Wu Y."/>
            <person name="Guo J."/>
            <person name="He J."/>
            <person name="Jia Z."/>
            <person name="Ren Y."/>
            <person name="Tian G."/>
            <person name="Lu Y."/>
            <person name="Ruan J."/>
            <person name="Qian W."/>
            <person name="Wang M."/>
            <person name="Huang Q."/>
            <person name="Li B."/>
            <person name="Xuan Z."/>
            <person name="Cao J."/>
            <person name="Asan"/>
            <person name="Wu Z."/>
            <person name="Zhang J."/>
            <person name="Cai Q."/>
            <person name="Bai Y."/>
            <person name="Zhao B."/>
            <person name="Han Y."/>
            <person name="Li Y."/>
            <person name="Li X."/>
            <person name="Wang S."/>
            <person name="Shi Q."/>
            <person name="Liu S."/>
            <person name="Cho W.K."/>
            <person name="Kim J.Y."/>
            <person name="Xu Y."/>
            <person name="Heller-Uszynska K."/>
            <person name="Miao H."/>
            <person name="Cheng Z."/>
            <person name="Zhang S."/>
            <person name="Wu J."/>
            <person name="Yang Y."/>
            <person name="Kang H."/>
            <person name="Li M."/>
            <person name="Liang H."/>
            <person name="Ren X."/>
            <person name="Shi Z."/>
            <person name="Wen M."/>
            <person name="Jian M."/>
            <person name="Yang H."/>
            <person name="Zhang G."/>
            <person name="Yang Z."/>
            <person name="Chen R."/>
            <person name="Liu S."/>
            <person name="Li J."/>
            <person name="Ma L."/>
            <person name="Liu H."/>
            <person name="Zhou Y."/>
            <person name="Zhao J."/>
            <person name="Fang X."/>
            <person name="Li G."/>
            <person name="Fang L."/>
            <person name="Li Y."/>
            <person name="Liu D."/>
            <person name="Zheng H."/>
            <person name="Zhang Y."/>
            <person name="Qin N."/>
            <person name="Li Z."/>
            <person name="Yang G."/>
            <person name="Yang S."/>
            <person name="Bolund L."/>
            <person name="Kristiansen K."/>
            <person name="Zheng H."/>
            <person name="Li S."/>
            <person name="Zhang X."/>
            <person name="Yang H."/>
            <person name="Wang J."/>
            <person name="Sun R."/>
            <person name="Zhang B."/>
            <person name="Jiang S."/>
            <person name="Wang J."/>
            <person name="Du Y."/>
            <person name="Li S."/>
        </authorList>
    </citation>
    <scope>NUCLEOTIDE SEQUENCE [LARGE SCALE GENOMIC DNA]</scope>
    <source>
        <strain evidence="2">cv. 9930</strain>
    </source>
</reference>
<dbReference type="Proteomes" id="UP000029981">
    <property type="component" value="Chromosome 5"/>
</dbReference>